<dbReference type="InterPro" id="IPR055429">
    <property type="entry name" value="TRAPPC13_M"/>
</dbReference>
<comment type="caution">
    <text evidence="3">The sequence shown here is derived from an EMBL/GenBank/DDBJ whole genome shotgun (WGS) entry which is preliminary data.</text>
</comment>
<feature type="region of interest" description="Disordered" evidence="1">
    <location>
        <begin position="1"/>
        <end position="73"/>
    </location>
</feature>
<accession>A0A5B0R9C9</accession>
<reference evidence="3 4" key="1">
    <citation type="submission" date="2019-05" db="EMBL/GenBank/DDBJ databases">
        <title>Emergence of the Ug99 lineage of the wheat stem rust pathogen through somatic hybridization.</title>
        <authorList>
            <person name="Li F."/>
            <person name="Upadhyaya N.M."/>
            <person name="Sperschneider J."/>
            <person name="Matny O."/>
            <person name="Nguyen-Phuc H."/>
            <person name="Mago R."/>
            <person name="Raley C."/>
            <person name="Miller M.E."/>
            <person name="Silverstein K.A.T."/>
            <person name="Henningsen E."/>
            <person name="Hirsch C.D."/>
            <person name="Visser B."/>
            <person name="Pretorius Z.A."/>
            <person name="Steffenson B.J."/>
            <person name="Schwessinger B."/>
            <person name="Dodds P.N."/>
            <person name="Figueroa M."/>
        </authorList>
    </citation>
    <scope>NUCLEOTIDE SEQUENCE [LARGE SCALE GENOMIC DNA]</scope>
    <source>
        <strain evidence="3 4">Ug99</strain>
    </source>
</reference>
<name>A0A5B0R9C9_PUCGR</name>
<dbReference type="Gene3D" id="3.30.9.10">
    <property type="entry name" value="D-Amino Acid Oxidase, subunit A, domain 2"/>
    <property type="match status" value="1"/>
</dbReference>
<evidence type="ECO:0000313" key="3">
    <source>
        <dbReference type="EMBL" id="KAA1122247.1"/>
    </source>
</evidence>
<feature type="compositionally biased region" description="Polar residues" evidence="1">
    <location>
        <begin position="1"/>
        <end position="11"/>
    </location>
</feature>
<dbReference type="Gene3D" id="3.50.50.60">
    <property type="entry name" value="FAD/NAD(P)-binding domain"/>
    <property type="match status" value="1"/>
</dbReference>
<dbReference type="Proteomes" id="UP000325313">
    <property type="component" value="Unassembled WGS sequence"/>
</dbReference>
<feature type="domain" description="Trafficking protein particle complex subunit 13 middle" evidence="2">
    <location>
        <begin position="116"/>
        <end position="227"/>
    </location>
</feature>
<evidence type="ECO:0000256" key="1">
    <source>
        <dbReference type="SAM" id="MobiDB-lite"/>
    </source>
</evidence>
<sequence>MGRTTSFNETESPSSSSSSPEIRKVEEDQELTPAGSQITPESEPQTRSFRKRIKTKTYRSSSSSSSSSSSVLEETRVLESLKKVLAEIEAHDHHYDDTALSSLFNGQDRLGNDGSSNDSCYLEIQIQNQTTEPLLNLTLNLLPQDQTQDNQEEGGESITRKIEQIQLKHCATRTPTGAESDEQIMPGDIRQYAFKVFAKGRRRKQENVRQYELEISWTSLMGERGRVRRRIEADEPTTTTLMPTRPTSERPTTTMMMMMMMGIKSSVYPMVVAQSRFFKAKLLRDAQPIVVGVPFQVELRISSPSHHPQIGPGSEPHSRLQAVLASPLLMDSLRIHDIHPLLLLLSPQPLLPLSSPAHPETAPSSHLSKAGIQVTVLKRSASLRPGGHTISVVAPGIEVLELMGLMEQVEQRMTTFDLNFNKPISSAPLRPCSRTQASDRVDLVHENDRQRMLSDHPQAFTDVLLDQLAAADPDEPSHPASQVVMWSCLMSDYV</sequence>
<feature type="compositionally biased region" description="Polar residues" evidence="1">
    <location>
        <begin position="34"/>
        <end position="47"/>
    </location>
</feature>
<dbReference type="PANTHER" id="PTHR13134:SF3">
    <property type="entry name" value="TRAFFICKING PROTEIN PARTICLE COMPLEX SUBUNIT 13"/>
    <property type="match status" value="1"/>
</dbReference>
<evidence type="ECO:0000313" key="4">
    <source>
        <dbReference type="Proteomes" id="UP000325313"/>
    </source>
</evidence>
<dbReference type="PANTHER" id="PTHR13134">
    <property type="entry name" value="TRAFFICKING PROTEIN PARTICLE COMPLEX SUBUNIT 13"/>
    <property type="match status" value="1"/>
</dbReference>
<proteinExistence type="predicted"/>
<dbReference type="EMBL" id="VDEP01000236">
    <property type="protein sequence ID" value="KAA1122247.1"/>
    <property type="molecule type" value="Genomic_DNA"/>
</dbReference>
<dbReference type="GO" id="GO:1990072">
    <property type="term" value="C:TRAPPIII protein complex"/>
    <property type="evidence" value="ECO:0007669"/>
    <property type="project" value="TreeGrafter"/>
</dbReference>
<gene>
    <name evidence="3" type="ORF">PGTUg99_035351</name>
</gene>
<organism evidence="3 4">
    <name type="scientific">Puccinia graminis f. sp. tritici</name>
    <dbReference type="NCBI Taxonomy" id="56615"/>
    <lineage>
        <taxon>Eukaryota</taxon>
        <taxon>Fungi</taxon>
        <taxon>Dikarya</taxon>
        <taxon>Basidiomycota</taxon>
        <taxon>Pucciniomycotina</taxon>
        <taxon>Pucciniomycetes</taxon>
        <taxon>Pucciniales</taxon>
        <taxon>Pucciniaceae</taxon>
        <taxon>Puccinia</taxon>
    </lineage>
</organism>
<dbReference type="AlphaFoldDB" id="A0A5B0R9C9"/>
<dbReference type="InterPro" id="IPR010378">
    <property type="entry name" value="TRAPPC13"/>
</dbReference>
<dbReference type="InterPro" id="IPR036188">
    <property type="entry name" value="FAD/NAD-bd_sf"/>
</dbReference>
<feature type="compositionally biased region" description="Basic residues" evidence="1">
    <location>
        <begin position="48"/>
        <end position="57"/>
    </location>
</feature>
<evidence type="ECO:0000259" key="2">
    <source>
        <dbReference type="Pfam" id="PF23647"/>
    </source>
</evidence>
<feature type="compositionally biased region" description="Low complexity" evidence="1">
    <location>
        <begin position="60"/>
        <end position="70"/>
    </location>
</feature>
<dbReference type="Pfam" id="PF23647">
    <property type="entry name" value="TRAPPC13_M"/>
    <property type="match status" value="1"/>
</dbReference>
<protein>
    <recommendedName>
        <fullName evidence="2">Trafficking protein particle complex subunit 13 middle domain-containing protein</fullName>
    </recommendedName>
</protein>